<gene>
    <name evidence="2" type="ORF">JR064_07960</name>
</gene>
<proteinExistence type="predicted"/>
<dbReference type="Proteomes" id="UP000695802">
    <property type="component" value="Unassembled WGS sequence"/>
</dbReference>
<comment type="caution">
    <text evidence="2">The sequence shown here is derived from an EMBL/GenBank/DDBJ whole genome shotgun (WGS) entry which is preliminary data.</text>
</comment>
<evidence type="ECO:0000313" key="2">
    <source>
        <dbReference type="EMBL" id="MBN6102097.1"/>
    </source>
</evidence>
<feature type="transmembrane region" description="Helical" evidence="1">
    <location>
        <begin position="6"/>
        <end position="28"/>
    </location>
</feature>
<name>A0ABS3B0V8_9XANT</name>
<evidence type="ECO:0000313" key="3">
    <source>
        <dbReference type="Proteomes" id="UP000695802"/>
    </source>
</evidence>
<keyword evidence="3" id="KW-1185">Reference proteome</keyword>
<keyword evidence="1" id="KW-0472">Membrane</keyword>
<dbReference type="EMBL" id="JAFIWB010000005">
    <property type="protein sequence ID" value="MBN6102097.1"/>
    <property type="molecule type" value="Genomic_DNA"/>
</dbReference>
<accession>A0ABS3B0V8</accession>
<organism evidence="2 3">
    <name type="scientific">Xanthomonas bonasiae</name>
    <dbReference type="NCBI Taxonomy" id="2810351"/>
    <lineage>
        <taxon>Bacteria</taxon>
        <taxon>Pseudomonadati</taxon>
        <taxon>Pseudomonadota</taxon>
        <taxon>Gammaproteobacteria</taxon>
        <taxon>Lysobacterales</taxon>
        <taxon>Lysobacteraceae</taxon>
        <taxon>Xanthomonas</taxon>
    </lineage>
</organism>
<protein>
    <submittedName>
        <fullName evidence="2">Uncharacterized protein</fullName>
    </submittedName>
</protein>
<dbReference type="RefSeq" id="WP_206229351.1">
    <property type="nucleotide sequence ID" value="NZ_JAFIWB010000005.1"/>
</dbReference>
<sequence>MMQSLGFAIAASLTFLVFGAGMIYVTWIRPSSRFRRIFCARWRLFGRTASKFGAATQSFTLLAMGLGTLLSVFDAPFKKYAFAPLLVGVVLTGIARLGDLRNDEA</sequence>
<feature type="transmembrane region" description="Helical" evidence="1">
    <location>
        <begin position="49"/>
        <end position="73"/>
    </location>
</feature>
<evidence type="ECO:0000256" key="1">
    <source>
        <dbReference type="SAM" id="Phobius"/>
    </source>
</evidence>
<keyword evidence="1" id="KW-0812">Transmembrane</keyword>
<keyword evidence="1" id="KW-1133">Transmembrane helix</keyword>
<feature type="transmembrane region" description="Helical" evidence="1">
    <location>
        <begin position="79"/>
        <end position="98"/>
    </location>
</feature>
<reference evidence="2 3" key="1">
    <citation type="submission" date="2021-02" db="EMBL/GenBank/DDBJ databases">
        <title>Taxonomically Unique Crown Gall-Associated Xanthomonas Stains Have Deficiency in Virulence Repertories.</title>
        <authorList>
            <person name="Mafakheri H."/>
            <person name="Taghavi S.M."/>
            <person name="Dimkic I."/>
            <person name="Nemanja K."/>
            <person name="Osdaghi E."/>
        </authorList>
    </citation>
    <scope>NUCLEOTIDE SEQUENCE [LARGE SCALE GENOMIC DNA]</scope>
    <source>
        <strain evidence="2 3">FX4</strain>
    </source>
</reference>